<name>A0A0L0D3U6_THETB</name>
<feature type="repeat" description="Solcar" evidence="7">
    <location>
        <begin position="255"/>
        <end position="343"/>
    </location>
</feature>
<evidence type="ECO:0000256" key="1">
    <source>
        <dbReference type="ARBA" id="ARBA00004141"/>
    </source>
</evidence>
<reference evidence="10 11" key="1">
    <citation type="submission" date="2010-05" db="EMBL/GenBank/DDBJ databases">
        <title>The Genome Sequence of Thecamonas trahens ATCC 50062.</title>
        <authorList>
            <consortium name="The Broad Institute Genome Sequencing Platform"/>
            <person name="Russ C."/>
            <person name="Cuomo C."/>
            <person name="Shea T."/>
            <person name="Young S.K."/>
            <person name="Zeng Q."/>
            <person name="Koehrsen M."/>
            <person name="Haas B."/>
            <person name="Borodovsky M."/>
            <person name="Guigo R."/>
            <person name="Alvarado L."/>
            <person name="Berlin A."/>
            <person name="Bochicchio J."/>
            <person name="Borenstein D."/>
            <person name="Chapman S."/>
            <person name="Chen Z."/>
            <person name="Freedman E."/>
            <person name="Gellesch M."/>
            <person name="Goldberg J."/>
            <person name="Griggs A."/>
            <person name="Gujja S."/>
            <person name="Heilman E."/>
            <person name="Heiman D."/>
            <person name="Hepburn T."/>
            <person name="Howarth C."/>
            <person name="Jen D."/>
            <person name="Larson L."/>
            <person name="Mehta T."/>
            <person name="Park D."/>
            <person name="Pearson M."/>
            <person name="Roberts A."/>
            <person name="Saif S."/>
            <person name="Shenoy N."/>
            <person name="Sisk P."/>
            <person name="Stolte C."/>
            <person name="Sykes S."/>
            <person name="Thomson T."/>
            <person name="Walk T."/>
            <person name="White J."/>
            <person name="Yandava C."/>
            <person name="Burger G."/>
            <person name="Gray M.W."/>
            <person name="Holland P.W.H."/>
            <person name="King N."/>
            <person name="Lang F.B.F."/>
            <person name="Roger A.J."/>
            <person name="Ruiz-Trillo I."/>
            <person name="Lander E."/>
            <person name="Nusbaum C."/>
        </authorList>
    </citation>
    <scope>NUCLEOTIDE SEQUENCE [LARGE SCALE GENOMIC DNA]</scope>
    <source>
        <strain evidence="10 11">ATCC 50062</strain>
    </source>
</reference>
<keyword evidence="11" id="KW-1185">Reference proteome</keyword>
<evidence type="ECO:0000256" key="8">
    <source>
        <dbReference type="RuleBase" id="RU000488"/>
    </source>
</evidence>
<dbReference type="PROSITE" id="PS50222">
    <property type="entry name" value="EF_HAND_2"/>
    <property type="match status" value="1"/>
</dbReference>
<accession>A0A0L0D3U6</accession>
<comment type="subcellular location">
    <subcellularLocation>
        <location evidence="1">Membrane</location>
        <topology evidence="1">Multi-pass membrane protein</topology>
    </subcellularLocation>
</comment>
<feature type="domain" description="EF-hand" evidence="9">
    <location>
        <begin position="31"/>
        <end position="66"/>
    </location>
</feature>
<evidence type="ECO:0000256" key="6">
    <source>
        <dbReference type="ARBA" id="ARBA00023136"/>
    </source>
</evidence>
<dbReference type="InterPro" id="IPR002048">
    <property type="entry name" value="EF_hand_dom"/>
</dbReference>
<keyword evidence="4" id="KW-0677">Repeat</keyword>
<dbReference type="PROSITE" id="PS00018">
    <property type="entry name" value="EF_HAND_1"/>
    <property type="match status" value="1"/>
</dbReference>
<feature type="repeat" description="Solcar" evidence="7">
    <location>
        <begin position="351"/>
        <end position="440"/>
    </location>
</feature>
<dbReference type="PANTHER" id="PTHR24089">
    <property type="entry name" value="SOLUTE CARRIER FAMILY 25"/>
    <property type="match status" value="1"/>
</dbReference>
<protein>
    <submittedName>
        <fullName evidence="10">Carrier protein</fullName>
    </submittedName>
</protein>
<evidence type="ECO:0000256" key="3">
    <source>
        <dbReference type="ARBA" id="ARBA00022692"/>
    </source>
</evidence>
<dbReference type="InterPro" id="IPR002067">
    <property type="entry name" value="MCP"/>
</dbReference>
<dbReference type="InterPro" id="IPR018108">
    <property type="entry name" value="MCP_transmembrane"/>
</dbReference>
<gene>
    <name evidence="10" type="ORF">AMSG_03341</name>
</gene>
<organism evidence="10 11">
    <name type="scientific">Thecamonas trahens ATCC 50062</name>
    <dbReference type="NCBI Taxonomy" id="461836"/>
    <lineage>
        <taxon>Eukaryota</taxon>
        <taxon>Apusozoa</taxon>
        <taxon>Apusomonadida</taxon>
        <taxon>Apusomonadidae</taxon>
        <taxon>Thecamonas</taxon>
    </lineage>
</organism>
<dbReference type="STRING" id="461836.A0A0L0D3U6"/>
<keyword evidence="5" id="KW-1133">Transmembrane helix</keyword>
<dbReference type="Gene3D" id="1.50.40.10">
    <property type="entry name" value="Mitochondrial carrier domain"/>
    <property type="match status" value="1"/>
</dbReference>
<dbReference type="GO" id="GO:0055085">
    <property type="term" value="P:transmembrane transport"/>
    <property type="evidence" value="ECO:0007669"/>
    <property type="project" value="InterPro"/>
</dbReference>
<dbReference type="OrthoDB" id="270584at2759"/>
<dbReference type="AlphaFoldDB" id="A0A0L0D3U6"/>
<evidence type="ECO:0000256" key="5">
    <source>
        <dbReference type="ARBA" id="ARBA00022989"/>
    </source>
</evidence>
<dbReference type="GO" id="GO:0016020">
    <property type="term" value="C:membrane"/>
    <property type="evidence" value="ECO:0007669"/>
    <property type="project" value="UniProtKB-SubCell"/>
</dbReference>
<evidence type="ECO:0000256" key="2">
    <source>
        <dbReference type="ARBA" id="ARBA00022448"/>
    </source>
</evidence>
<feature type="repeat" description="Solcar" evidence="7">
    <location>
        <begin position="158"/>
        <end position="246"/>
    </location>
</feature>
<dbReference type="RefSeq" id="XP_013760183.1">
    <property type="nucleotide sequence ID" value="XM_013904729.1"/>
</dbReference>
<dbReference type="EMBL" id="GL349444">
    <property type="protein sequence ID" value="KNC46910.1"/>
    <property type="molecule type" value="Genomic_DNA"/>
</dbReference>
<dbReference type="SUPFAM" id="SSF103506">
    <property type="entry name" value="Mitochondrial carrier"/>
    <property type="match status" value="1"/>
</dbReference>
<keyword evidence="6 7" id="KW-0472">Membrane</keyword>
<dbReference type="GeneID" id="25562953"/>
<comment type="similarity">
    <text evidence="8">Belongs to the mitochondrial carrier (TC 2.A.29) family.</text>
</comment>
<evidence type="ECO:0000313" key="10">
    <source>
        <dbReference type="EMBL" id="KNC46910.1"/>
    </source>
</evidence>
<evidence type="ECO:0000256" key="7">
    <source>
        <dbReference type="PROSITE-ProRule" id="PRU00282"/>
    </source>
</evidence>
<keyword evidence="2 8" id="KW-0813">Transport</keyword>
<evidence type="ECO:0000259" key="9">
    <source>
        <dbReference type="PROSITE" id="PS50222"/>
    </source>
</evidence>
<dbReference type="OMA" id="KMAPMVA"/>
<dbReference type="PRINTS" id="PR00926">
    <property type="entry name" value="MITOCARRIER"/>
</dbReference>
<dbReference type="GO" id="GO:0005509">
    <property type="term" value="F:calcium ion binding"/>
    <property type="evidence" value="ECO:0007669"/>
    <property type="project" value="InterPro"/>
</dbReference>
<keyword evidence="3 7" id="KW-0812">Transmembrane</keyword>
<dbReference type="InterPro" id="IPR018247">
    <property type="entry name" value="EF_Hand_1_Ca_BS"/>
</dbReference>
<dbReference type="Pfam" id="PF00153">
    <property type="entry name" value="Mito_carr"/>
    <property type="match status" value="3"/>
</dbReference>
<dbReference type="Proteomes" id="UP000054408">
    <property type="component" value="Unassembled WGS sequence"/>
</dbReference>
<proteinExistence type="inferred from homology"/>
<sequence length="449" mass="47894">MEEEAKGIQERETPILKHVNALLTVHGLPRHPRAELKRVLAAYDLNTDGALDASELRLLVHDMYAVAIAEAADKGAPEWYLRKARKALESSRGESAVAAAVHELLDLQAAHGGVLDWDAFVDTLEQQSTESAIRRSKYWRLAPICDIKIVLDDFVDPYRKVKIFVAGGMAGAVSKTVGAPLSRVTILRQTATQRGVASQPSVAAMVRDIWAREGLRGLFRGNGLDVLRSIPSQGITWLAYDVFKSLLREYDTSDSQSASRFAAGGLAGCVAILTTYPLDLMRTRIVCSTSSAAGAEPSVVGELLRVARSQGPLALYRGAGIACLEKGPSLAISLGMADVLSTKLRAAGAPDSMLTSLASGVAAGALASSATYPADLVMKNLQLDGAAGSTRQYLGVGDCITKLFLRSGIRGFYRGLSAQLMKSMPMAGASFGVYSQARSWLGLYHVPDA</sequence>
<evidence type="ECO:0000313" key="11">
    <source>
        <dbReference type="Proteomes" id="UP000054408"/>
    </source>
</evidence>
<dbReference type="InterPro" id="IPR023395">
    <property type="entry name" value="MCP_dom_sf"/>
</dbReference>
<dbReference type="eggNOG" id="KOG0752">
    <property type="taxonomic scope" value="Eukaryota"/>
</dbReference>
<dbReference type="PROSITE" id="PS50920">
    <property type="entry name" value="SOLCAR"/>
    <property type="match status" value="3"/>
</dbReference>
<evidence type="ECO:0000256" key="4">
    <source>
        <dbReference type="ARBA" id="ARBA00022737"/>
    </source>
</evidence>